<sequence length="47" mass="5304">MIAPSQRTTAGIRVKFMRNNGPADLIYTIRPVTSSILYSTKLNSYWA</sequence>
<dbReference type="EMBL" id="MK697705">
    <property type="protein sequence ID" value="QHR92699.1"/>
    <property type="molecule type" value="Genomic_DNA"/>
</dbReference>
<geneLocation type="mitochondrion" evidence="1"/>
<proteinExistence type="predicted"/>
<protein>
    <submittedName>
        <fullName evidence="1">Uncharacterized protein</fullName>
    </submittedName>
</protein>
<keyword evidence="1" id="KW-0496">Mitochondrion</keyword>
<reference evidence="1" key="1">
    <citation type="submission" date="2019-03" db="EMBL/GenBank/DDBJ databases">
        <title>Largest Complete Mitochondrial Genome of a Gymnosperm, Sitka Spruce (Picea sitchensis), Indicates Complex Physical Structure.</title>
        <authorList>
            <person name="Jackman S.D."/>
            <person name="Coombe L."/>
            <person name="Warren R."/>
            <person name="Kirk H."/>
            <person name="Trinh E."/>
            <person name="McLeod T."/>
            <person name="Pleasance S."/>
            <person name="Pandoh P."/>
            <person name="Zhao Y."/>
            <person name="Coope R."/>
            <person name="Bousquet J."/>
            <person name="Bohlmann J.C."/>
            <person name="Jones S.J.M."/>
            <person name="Birol I."/>
        </authorList>
    </citation>
    <scope>NUCLEOTIDE SEQUENCE</scope>
    <source>
        <strain evidence="1">Q903</strain>
    </source>
</reference>
<organism evidence="1">
    <name type="scientific">Picea sitchensis</name>
    <name type="common">Sitka spruce</name>
    <name type="synonym">Pinus sitchensis</name>
    <dbReference type="NCBI Taxonomy" id="3332"/>
    <lineage>
        <taxon>Eukaryota</taxon>
        <taxon>Viridiplantae</taxon>
        <taxon>Streptophyta</taxon>
        <taxon>Embryophyta</taxon>
        <taxon>Tracheophyta</taxon>
        <taxon>Spermatophyta</taxon>
        <taxon>Pinopsida</taxon>
        <taxon>Pinidae</taxon>
        <taxon>Conifers I</taxon>
        <taxon>Pinales</taxon>
        <taxon>Pinaceae</taxon>
        <taxon>Picea</taxon>
    </lineage>
</organism>
<dbReference type="AlphaFoldDB" id="A0A6B9XXC8"/>
<evidence type="ECO:0000313" key="1">
    <source>
        <dbReference type="EMBL" id="QHR92699.1"/>
    </source>
</evidence>
<name>A0A6B9XXC8_PICSI</name>
<gene>
    <name evidence="1" type="primary">orf06801</name>
    <name evidence="1" type="ORF">Q903MT_gene6747</name>
</gene>
<accession>A0A6B9XXC8</accession>